<dbReference type="EMBL" id="FTMN01000001">
    <property type="protein sequence ID" value="SIP91243.1"/>
    <property type="molecule type" value="Genomic_DNA"/>
</dbReference>
<keyword evidence="7" id="KW-0175">Coiled coil</keyword>
<comment type="subcellular location">
    <subcellularLocation>
        <location evidence="5 6">Cytoplasm</location>
    </subcellularLocation>
</comment>
<dbReference type="STRING" id="49186.SAMN05421647_101310"/>
<dbReference type="NCBIfam" id="TIGR00237">
    <property type="entry name" value="xseA"/>
    <property type="match status" value="1"/>
</dbReference>
<evidence type="ECO:0000313" key="11">
    <source>
        <dbReference type="Proteomes" id="UP000186895"/>
    </source>
</evidence>
<protein>
    <recommendedName>
        <fullName evidence="5">Exodeoxyribonuclease 7 large subunit</fullName>
        <ecNumber evidence="5">3.1.11.6</ecNumber>
    </recommendedName>
    <alternativeName>
        <fullName evidence="5">Exodeoxyribonuclease VII large subunit</fullName>
        <shortName evidence="5">Exonuclease VII large subunit</shortName>
    </alternativeName>
</protein>
<keyword evidence="11" id="KW-1185">Reference proteome</keyword>
<dbReference type="Pfam" id="PF02601">
    <property type="entry name" value="Exonuc_VII_L"/>
    <property type="match status" value="1"/>
</dbReference>
<evidence type="ECO:0000256" key="6">
    <source>
        <dbReference type="RuleBase" id="RU004355"/>
    </source>
</evidence>
<feature type="domain" description="OB-fold nucleic acid binding" evidence="9">
    <location>
        <begin position="39"/>
        <end position="132"/>
    </location>
</feature>
<evidence type="ECO:0000256" key="2">
    <source>
        <dbReference type="ARBA" id="ARBA00022722"/>
    </source>
</evidence>
<accession>A0A1N6NGR1</accession>
<evidence type="ECO:0000256" key="5">
    <source>
        <dbReference type="HAMAP-Rule" id="MF_00378"/>
    </source>
</evidence>
<dbReference type="GO" id="GO:0006308">
    <property type="term" value="P:DNA catabolic process"/>
    <property type="evidence" value="ECO:0007669"/>
    <property type="project" value="UniProtKB-UniRule"/>
</dbReference>
<evidence type="ECO:0000256" key="1">
    <source>
        <dbReference type="ARBA" id="ARBA00022490"/>
    </source>
</evidence>
<dbReference type="GO" id="GO:0003676">
    <property type="term" value="F:nucleic acid binding"/>
    <property type="evidence" value="ECO:0007669"/>
    <property type="project" value="InterPro"/>
</dbReference>
<keyword evidence="4 5" id="KW-0269">Exonuclease</keyword>
<dbReference type="GO" id="GO:0008855">
    <property type="term" value="F:exodeoxyribonuclease VII activity"/>
    <property type="evidence" value="ECO:0007669"/>
    <property type="project" value="UniProtKB-UniRule"/>
</dbReference>
<dbReference type="PANTHER" id="PTHR30008:SF0">
    <property type="entry name" value="EXODEOXYRIBONUCLEASE 7 LARGE SUBUNIT"/>
    <property type="match status" value="1"/>
</dbReference>
<dbReference type="Proteomes" id="UP000186895">
    <property type="component" value="Unassembled WGS sequence"/>
</dbReference>
<feature type="domain" description="Exonuclease VII large subunit C-terminal" evidence="8">
    <location>
        <begin position="155"/>
        <end position="465"/>
    </location>
</feature>
<dbReference type="eggNOG" id="COG1570">
    <property type="taxonomic scope" value="Bacteria"/>
</dbReference>
<evidence type="ECO:0000256" key="3">
    <source>
        <dbReference type="ARBA" id="ARBA00022801"/>
    </source>
</evidence>
<evidence type="ECO:0000259" key="9">
    <source>
        <dbReference type="Pfam" id="PF13742"/>
    </source>
</evidence>
<reference evidence="10 11" key="1">
    <citation type="submission" date="2017-01" db="EMBL/GenBank/DDBJ databases">
        <authorList>
            <person name="Mah S.A."/>
            <person name="Swanson W.J."/>
            <person name="Moy G.W."/>
            <person name="Vacquier V.D."/>
        </authorList>
    </citation>
    <scope>NUCLEOTIDE SEQUENCE [LARGE SCALE GENOMIC DNA]</scope>
    <source>
        <strain evidence="10 11">DSM 7027</strain>
    </source>
</reference>
<evidence type="ECO:0000256" key="4">
    <source>
        <dbReference type="ARBA" id="ARBA00022839"/>
    </source>
</evidence>
<dbReference type="CDD" id="cd04489">
    <property type="entry name" value="ExoVII_LU_OBF"/>
    <property type="match status" value="1"/>
</dbReference>
<dbReference type="InterPro" id="IPR020579">
    <property type="entry name" value="Exonuc_VII_lsu_C"/>
</dbReference>
<dbReference type="Gene3D" id="3.40.50.2300">
    <property type="match status" value="1"/>
</dbReference>
<dbReference type="PANTHER" id="PTHR30008">
    <property type="entry name" value="EXODEOXYRIBONUCLEASE 7 LARGE SUBUNIT"/>
    <property type="match status" value="1"/>
</dbReference>
<keyword evidence="1 5" id="KW-0963">Cytoplasm</keyword>
<dbReference type="InterPro" id="IPR025824">
    <property type="entry name" value="OB-fold_nuc-bd_dom"/>
</dbReference>
<comment type="similarity">
    <text evidence="5 6">Belongs to the XseA family.</text>
</comment>
<name>A0A1N6NGR1_9GAMM</name>
<evidence type="ECO:0000256" key="7">
    <source>
        <dbReference type="SAM" id="Coils"/>
    </source>
</evidence>
<comment type="catalytic activity">
    <reaction evidence="5 6">
        <text>Exonucleolytic cleavage in either 5'- to 3'- or 3'- to 5'-direction to yield nucleoside 5'-phosphates.</text>
        <dbReference type="EC" id="3.1.11.6"/>
    </reaction>
</comment>
<dbReference type="EC" id="3.1.11.6" evidence="5"/>
<dbReference type="AlphaFoldDB" id="A0A1N6NGR1"/>
<gene>
    <name evidence="5" type="primary">xseA</name>
    <name evidence="10" type="ORF">SAMN05421647_101310</name>
</gene>
<dbReference type="Pfam" id="PF13742">
    <property type="entry name" value="tRNA_anti_2"/>
    <property type="match status" value="1"/>
</dbReference>
<dbReference type="GO" id="GO:0009318">
    <property type="term" value="C:exodeoxyribonuclease VII complex"/>
    <property type="evidence" value="ECO:0007669"/>
    <property type="project" value="UniProtKB-UniRule"/>
</dbReference>
<dbReference type="GO" id="GO:0005737">
    <property type="term" value="C:cytoplasm"/>
    <property type="evidence" value="ECO:0007669"/>
    <property type="project" value="UniProtKB-SubCell"/>
</dbReference>
<keyword evidence="2 5" id="KW-0540">Nuclease</keyword>
<evidence type="ECO:0000259" key="8">
    <source>
        <dbReference type="Pfam" id="PF02601"/>
    </source>
</evidence>
<evidence type="ECO:0000313" key="10">
    <source>
        <dbReference type="EMBL" id="SIP91243.1"/>
    </source>
</evidence>
<comment type="subunit">
    <text evidence="5">Heterooligomer composed of large and small subunits.</text>
</comment>
<feature type="coiled-coil region" evidence="7">
    <location>
        <begin position="311"/>
        <end position="374"/>
    </location>
</feature>
<organism evidence="10 11">
    <name type="scientific">Marinobacterium stanieri</name>
    <dbReference type="NCBI Taxonomy" id="49186"/>
    <lineage>
        <taxon>Bacteria</taxon>
        <taxon>Pseudomonadati</taxon>
        <taxon>Pseudomonadota</taxon>
        <taxon>Gammaproteobacteria</taxon>
        <taxon>Oceanospirillales</taxon>
        <taxon>Oceanospirillaceae</taxon>
        <taxon>Marinobacterium</taxon>
    </lineage>
</organism>
<keyword evidence="3 5" id="KW-0378">Hydrolase</keyword>
<sequence length="474" mass="53629">MHEKELSCNPNNDTRAARARLVYDARMNPSMPNRNRNALSVSQLNREVKALLENSFMTVQVEGEISNLARPSSGHWYFTLKDERAQVRCAMFKGRNLRVGFRPKEGDQVCVLAKVSLYEGRGDFQLICEQMRESGTGRLQAAFEQLKQRLSAEGLFDQARKRSIPPQVQHLGVITSPSGAAIHDILQVLQRRCPSLPVALYPTAVQGAEAAAQIVQAIELANRDQRCDVLIVGRGGGSLEDLWPFNEETVARAIVASRIPVVSAVGHEVDISISDLVADLRAPTPSAAAELISPDRSIQLRQLEVLSKRMHRQILRQLNQQRMQLQHLRQRLRHPGERLREQSQRLDQLELRLQRALQQKLRMQGQRLEQLEHRLERSSPQRLLARKQALLTPLQQRLNTGMQRLLKYKQEQLSAQMRQLHGVSPLATLERGYAIVQDSEGQAVTSSQQLKAGDQLVTQLHQGRVFSTVERTDD</sequence>
<dbReference type="HAMAP" id="MF_00378">
    <property type="entry name" value="Exonuc_7_L"/>
    <property type="match status" value="1"/>
</dbReference>
<dbReference type="InterPro" id="IPR003753">
    <property type="entry name" value="Exonuc_VII_L"/>
</dbReference>
<proteinExistence type="inferred from homology"/>
<comment type="function">
    <text evidence="5">Bidirectionally degrades single-stranded DNA into large acid-insoluble oligonucleotides, which are then degraded further into small acid-soluble oligonucleotides.</text>
</comment>